<name>A0A2U8FRB1_9BURK</name>
<protein>
    <submittedName>
        <fullName evidence="1">Type-F conjugative transfer system protein TraW</fullName>
    </submittedName>
</protein>
<proteinExistence type="predicted"/>
<dbReference type="Proteomes" id="UP000244892">
    <property type="component" value="Chromosome"/>
</dbReference>
<dbReference type="InterPro" id="IPR014114">
    <property type="entry name" value="TraW"/>
</dbReference>
<organism evidence="1 2">
    <name type="scientific">Aquabacterium olei</name>
    <dbReference type="NCBI Taxonomy" id="1296669"/>
    <lineage>
        <taxon>Bacteria</taxon>
        <taxon>Pseudomonadati</taxon>
        <taxon>Pseudomonadota</taxon>
        <taxon>Betaproteobacteria</taxon>
        <taxon>Burkholderiales</taxon>
        <taxon>Aquabacterium</taxon>
    </lineage>
</organism>
<dbReference type="NCBIfam" id="TIGR02743">
    <property type="entry name" value="TraW"/>
    <property type="match status" value="1"/>
</dbReference>
<accession>A0A2U8FRB1</accession>
<sequence length="208" mass="23296">MVMACLLTMACTGAGSCAWGVDLGSIGPTYPISEANLLEFIAQRLREKQANGELARLQDQARERGIQAVRQPQPVAGLRTTQQPRTFYFDPSFTLDRNILDPQGHLMFAAGSRHNPLDVVSLSRHLLFFDARDARQVSRARELIQRYQGQLKAILTAGSYLDLMKAWRTPVYYDQQGVLTRRLGIAQVPALVSQEGKRLRVDELEVTP</sequence>
<evidence type="ECO:0000313" key="1">
    <source>
        <dbReference type="EMBL" id="AWI53397.1"/>
    </source>
</evidence>
<evidence type="ECO:0000313" key="2">
    <source>
        <dbReference type="Proteomes" id="UP000244892"/>
    </source>
</evidence>
<keyword evidence="2" id="KW-1185">Reference proteome</keyword>
<dbReference type="OrthoDB" id="6625590at2"/>
<reference evidence="1 2" key="1">
    <citation type="submission" date="2018-05" db="EMBL/GenBank/DDBJ databases">
        <title>complete genome sequence of Aquabacterium olei NBRC 110486.</title>
        <authorList>
            <person name="Tang B."/>
            <person name="Chang J."/>
            <person name="Zhang L."/>
            <person name="Yang H."/>
        </authorList>
    </citation>
    <scope>NUCLEOTIDE SEQUENCE [LARGE SCALE GENOMIC DNA]</scope>
    <source>
        <strain evidence="1 2">NBRC 110486</strain>
    </source>
</reference>
<dbReference type="AlphaFoldDB" id="A0A2U8FRB1"/>
<dbReference type="EMBL" id="CP029210">
    <property type="protein sequence ID" value="AWI53397.1"/>
    <property type="molecule type" value="Genomic_DNA"/>
</dbReference>
<gene>
    <name evidence="1" type="primary">traW</name>
    <name evidence="1" type="ORF">DEH84_08100</name>
</gene>
<dbReference type="KEGG" id="aon:DEH84_08100"/>